<protein>
    <submittedName>
        <fullName evidence="1">Uncharacterized protein</fullName>
    </submittedName>
</protein>
<accession>A0A8J4XN03</accession>
<dbReference type="Proteomes" id="UP000770661">
    <property type="component" value="Unassembled WGS sequence"/>
</dbReference>
<organism evidence="1 2">
    <name type="scientific">Chionoecetes opilio</name>
    <name type="common">Atlantic snow crab</name>
    <name type="synonym">Cancer opilio</name>
    <dbReference type="NCBI Taxonomy" id="41210"/>
    <lineage>
        <taxon>Eukaryota</taxon>
        <taxon>Metazoa</taxon>
        <taxon>Ecdysozoa</taxon>
        <taxon>Arthropoda</taxon>
        <taxon>Crustacea</taxon>
        <taxon>Multicrustacea</taxon>
        <taxon>Malacostraca</taxon>
        <taxon>Eumalacostraca</taxon>
        <taxon>Eucarida</taxon>
        <taxon>Decapoda</taxon>
        <taxon>Pleocyemata</taxon>
        <taxon>Brachyura</taxon>
        <taxon>Eubrachyura</taxon>
        <taxon>Majoidea</taxon>
        <taxon>Majidae</taxon>
        <taxon>Chionoecetes</taxon>
    </lineage>
</organism>
<proteinExistence type="predicted"/>
<keyword evidence="2" id="KW-1185">Reference proteome</keyword>
<reference evidence="1" key="1">
    <citation type="submission" date="2020-07" db="EMBL/GenBank/DDBJ databases">
        <title>The High-quality genome of the commercially important snow crab, Chionoecetes opilio.</title>
        <authorList>
            <person name="Jeong J.-H."/>
            <person name="Ryu S."/>
        </authorList>
    </citation>
    <scope>NUCLEOTIDE SEQUENCE</scope>
    <source>
        <strain evidence="1">MADBK_172401_WGS</strain>
        <tissue evidence="1">Digestive gland</tissue>
    </source>
</reference>
<evidence type="ECO:0000313" key="2">
    <source>
        <dbReference type="Proteomes" id="UP000770661"/>
    </source>
</evidence>
<dbReference type="EMBL" id="JACEEZ010023956">
    <property type="protein sequence ID" value="KAG0710691.1"/>
    <property type="molecule type" value="Genomic_DNA"/>
</dbReference>
<name>A0A8J4XN03_CHIOP</name>
<gene>
    <name evidence="1" type="ORF">GWK47_022302</name>
</gene>
<sequence length="184" mass="19569">MCRGVAWGVLREALIYWPCELLGSAAPRGSVEGKQRGCRQVVTRVTCCLGVASMNTAQPAPQAAFRHFRVSRCAWKSCSEYYFCSSPLGSLYIIQGTLLTPSDLLATCRGGPGHFSPPPPLSAISVQRHRQAAACSEQEQREALGGACVAVAAAVLVEVAPSIFSLPHTSIAVIAANRFMMTDG</sequence>
<evidence type="ECO:0000313" key="1">
    <source>
        <dbReference type="EMBL" id="KAG0710691.1"/>
    </source>
</evidence>
<comment type="caution">
    <text evidence="1">The sequence shown here is derived from an EMBL/GenBank/DDBJ whole genome shotgun (WGS) entry which is preliminary data.</text>
</comment>
<dbReference type="AlphaFoldDB" id="A0A8J4XN03"/>